<evidence type="ECO:0000256" key="1">
    <source>
        <dbReference type="ARBA" id="ARBA00010128"/>
    </source>
</evidence>
<keyword evidence="3" id="KW-0808">Transferase</keyword>
<dbReference type="GO" id="GO:0005737">
    <property type="term" value="C:cytoplasm"/>
    <property type="evidence" value="ECO:0007669"/>
    <property type="project" value="TreeGrafter"/>
</dbReference>
<dbReference type="FunFam" id="1.20.1050.10:FF:000004">
    <property type="entry name" value="Glutathione S-transferase F2"/>
    <property type="match status" value="1"/>
</dbReference>
<dbReference type="EC" id="2.5.1.18" evidence="2"/>
<dbReference type="InterPro" id="IPR036249">
    <property type="entry name" value="Thioredoxin-like_sf"/>
</dbReference>
<dbReference type="InterPro" id="IPR010987">
    <property type="entry name" value="Glutathione-S-Trfase_C-like"/>
</dbReference>
<protein>
    <recommendedName>
        <fullName evidence="2">glutathione transferase</fullName>
        <ecNumber evidence="2">2.5.1.18</ecNumber>
    </recommendedName>
</protein>
<dbReference type="GO" id="GO:0004364">
    <property type="term" value="F:glutathione transferase activity"/>
    <property type="evidence" value="ECO:0007669"/>
    <property type="project" value="UniProtKB-EC"/>
</dbReference>
<dbReference type="InterPro" id="IPR004046">
    <property type="entry name" value="GST_C"/>
</dbReference>
<gene>
    <name evidence="8" type="ORF">DFH08DRAFT_858023</name>
</gene>
<comment type="function">
    <text evidence="5">May be involved in the conjugation of reduced glutathione to a wide number of exogenous and endogenous hydrophobic electrophiles and have a detoxification role against certain herbicides.</text>
</comment>
<evidence type="ECO:0000259" key="7">
    <source>
        <dbReference type="PROSITE" id="PS50405"/>
    </source>
</evidence>
<dbReference type="GO" id="GO:0043295">
    <property type="term" value="F:glutathione binding"/>
    <property type="evidence" value="ECO:0007669"/>
    <property type="project" value="TreeGrafter"/>
</dbReference>
<dbReference type="SFLD" id="SFLDG01154">
    <property type="entry name" value="Main.5:_Phi-like"/>
    <property type="match status" value="1"/>
</dbReference>
<dbReference type="SFLD" id="SFLDG00358">
    <property type="entry name" value="Main_(cytGST)"/>
    <property type="match status" value="1"/>
</dbReference>
<dbReference type="Pfam" id="PF00043">
    <property type="entry name" value="GST_C"/>
    <property type="match status" value="1"/>
</dbReference>
<feature type="domain" description="GST C-terminal" evidence="7">
    <location>
        <begin position="90"/>
        <end position="212"/>
    </location>
</feature>
<dbReference type="GO" id="GO:0009636">
    <property type="term" value="P:response to toxic substance"/>
    <property type="evidence" value="ECO:0007669"/>
    <property type="project" value="UniProtKB-ARBA"/>
</dbReference>
<reference evidence="8" key="1">
    <citation type="submission" date="2023-03" db="EMBL/GenBank/DDBJ databases">
        <title>Massive genome expansion in bonnet fungi (Mycena s.s.) driven by repeated elements and novel gene families across ecological guilds.</title>
        <authorList>
            <consortium name="Lawrence Berkeley National Laboratory"/>
            <person name="Harder C.B."/>
            <person name="Miyauchi S."/>
            <person name="Viragh M."/>
            <person name="Kuo A."/>
            <person name="Thoen E."/>
            <person name="Andreopoulos B."/>
            <person name="Lu D."/>
            <person name="Skrede I."/>
            <person name="Drula E."/>
            <person name="Henrissat B."/>
            <person name="Morin E."/>
            <person name="Kohler A."/>
            <person name="Barry K."/>
            <person name="LaButti K."/>
            <person name="Morin E."/>
            <person name="Salamov A."/>
            <person name="Lipzen A."/>
            <person name="Mereny Z."/>
            <person name="Hegedus B."/>
            <person name="Baldrian P."/>
            <person name="Stursova M."/>
            <person name="Weitz H."/>
            <person name="Taylor A."/>
            <person name="Grigoriev I.V."/>
            <person name="Nagy L.G."/>
            <person name="Martin F."/>
            <person name="Kauserud H."/>
        </authorList>
    </citation>
    <scope>NUCLEOTIDE SEQUENCE</scope>
    <source>
        <strain evidence="8">CBHHK002</strain>
    </source>
</reference>
<dbReference type="InterPro" id="IPR040079">
    <property type="entry name" value="Glutathione_S-Trfase"/>
</dbReference>
<feature type="domain" description="GST N-terminal" evidence="6">
    <location>
        <begin position="1"/>
        <end position="82"/>
    </location>
</feature>
<evidence type="ECO:0000256" key="2">
    <source>
        <dbReference type="ARBA" id="ARBA00012452"/>
    </source>
</evidence>
<evidence type="ECO:0000313" key="8">
    <source>
        <dbReference type="EMBL" id="KAJ7352151.1"/>
    </source>
</evidence>
<evidence type="ECO:0000256" key="5">
    <source>
        <dbReference type="ARBA" id="ARBA00053259"/>
    </source>
</evidence>
<dbReference type="CDD" id="cd03053">
    <property type="entry name" value="GST_N_Phi"/>
    <property type="match status" value="1"/>
</dbReference>
<proteinExistence type="inferred from homology"/>
<name>A0AAD7A8G8_9AGAR</name>
<evidence type="ECO:0000256" key="4">
    <source>
        <dbReference type="ARBA" id="ARBA00047960"/>
    </source>
</evidence>
<dbReference type="AlphaFoldDB" id="A0AAD7A8G8"/>
<organism evidence="8 9">
    <name type="scientific">Mycena albidolilacea</name>
    <dbReference type="NCBI Taxonomy" id="1033008"/>
    <lineage>
        <taxon>Eukaryota</taxon>
        <taxon>Fungi</taxon>
        <taxon>Dikarya</taxon>
        <taxon>Basidiomycota</taxon>
        <taxon>Agaricomycotina</taxon>
        <taxon>Agaricomycetes</taxon>
        <taxon>Agaricomycetidae</taxon>
        <taxon>Agaricales</taxon>
        <taxon>Marasmiineae</taxon>
        <taxon>Mycenaceae</taxon>
        <taxon>Mycena</taxon>
    </lineage>
</organism>
<dbReference type="EMBL" id="JARIHO010000012">
    <property type="protein sequence ID" value="KAJ7352151.1"/>
    <property type="molecule type" value="Genomic_DNA"/>
</dbReference>
<dbReference type="Gene3D" id="3.40.30.10">
    <property type="entry name" value="Glutaredoxin"/>
    <property type="match status" value="1"/>
</dbReference>
<dbReference type="Gene3D" id="1.20.1050.10">
    <property type="match status" value="1"/>
</dbReference>
<dbReference type="PANTHER" id="PTHR43900">
    <property type="entry name" value="GLUTATHIONE S-TRANSFERASE RHO"/>
    <property type="match status" value="1"/>
</dbReference>
<dbReference type="Pfam" id="PF02798">
    <property type="entry name" value="GST_N"/>
    <property type="match status" value="1"/>
</dbReference>
<dbReference type="Proteomes" id="UP001218218">
    <property type="component" value="Unassembled WGS sequence"/>
</dbReference>
<dbReference type="PROSITE" id="PS50405">
    <property type="entry name" value="GST_CTER"/>
    <property type="match status" value="1"/>
</dbReference>
<dbReference type="SFLD" id="SFLDS00019">
    <property type="entry name" value="Glutathione_Transferase_(cytos"/>
    <property type="match status" value="1"/>
</dbReference>
<dbReference type="InterPro" id="IPR004045">
    <property type="entry name" value="Glutathione_S-Trfase_N"/>
</dbReference>
<dbReference type="SUPFAM" id="SSF52833">
    <property type="entry name" value="Thioredoxin-like"/>
    <property type="match status" value="1"/>
</dbReference>
<dbReference type="PANTHER" id="PTHR43900:SF3">
    <property type="entry name" value="GLUTATHIONE S-TRANSFERASE RHO"/>
    <property type="match status" value="1"/>
</dbReference>
<evidence type="ECO:0000256" key="3">
    <source>
        <dbReference type="ARBA" id="ARBA00022679"/>
    </source>
</evidence>
<keyword evidence="9" id="KW-1185">Reference proteome</keyword>
<comment type="catalytic activity">
    <reaction evidence="4">
        <text>RX + glutathione = an S-substituted glutathione + a halide anion + H(+)</text>
        <dbReference type="Rhea" id="RHEA:16437"/>
        <dbReference type="ChEBI" id="CHEBI:15378"/>
        <dbReference type="ChEBI" id="CHEBI:16042"/>
        <dbReference type="ChEBI" id="CHEBI:17792"/>
        <dbReference type="ChEBI" id="CHEBI:57925"/>
        <dbReference type="ChEBI" id="CHEBI:90779"/>
        <dbReference type="EC" id="2.5.1.18"/>
    </reaction>
</comment>
<dbReference type="InterPro" id="IPR036282">
    <property type="entry name" value="Glutathione-S-Trfase_C_sf"/>
</dbReference>
<dbReference type="GO" id="GO:0006749">
    <property type="term" value="P:glutathione metabolic process"/>
    <property type="evidence" value="ECO:0007669"/>
    <property type="project" value="TreeGrafter"/>
</dbReference>
<sequence>MTLKIYGINFSSCTRRVAVVCKELNVPYELVTVDILKGEQRSAEHLVRQPFGVIPAIEDDGFELFESRAIGRYVVAKYGKGSGLVPDPADIAATAKFEQAASIENNNFDPHAGQLILELVIKPTRGIPSSPERVKELQATMASKLDAYEKILSKQKYLAGDTLTIADLFHLPWLYGLTEKANLDLIPSRPNVARWYNDISSRPAWQAVKDFA</sequence>
<dbReference type="PROSITE" id="PS50404">
    <property type="entry name" value="GST_NTER"/>
    <property type="match status" value="1"/>
</dbReference>
<comment type="caution">
    <text evidence="8">The sequence shown here is derived from an EMBL/GenBank/DDBJ whole genome shotgun (WGS) entry which is preliminary data.</text>
</comment>
<accession>A0AAD7A8G8</accession>
<evidence type="ECO:0000259" key="6">
    <source>
        <dbReference type="PROSITE" id="PS50404"/>
    </source>
</evidence>
<dbReference type="SUPFAM" id="SSF47616">
    <property type="entry name" value="GST C-terminal domain-like"/>
    <property type="match status" value="1"/>
</dbReference>
<comment type="similarity">
    <text evidence="1">Belongs to the GST superfamily. Phi family.</text>
</comment>
<dbReference type="FunFam" id="3.40.30.10:FF:000039">
    <property type="entry name" value="Glutathione S-transferase domain"/>
    <property type="match status" value="1"/>
</dbReference>
<evidence type="ECO:0000313" key="9">
    <source>
        <dbReference type="Proteomes" id="UP001218218"/>
    </source>
</evidence>